<sequence>MRNEKTRMMTRSAVVAGLYVALTMINPIGYGVFQFRISEIICLLPFWWPEYRFACLLGAFIANLFSPLGLIDVLTGCLVLVIAYWGIARISNKIVVIVLYSLLCGVLIGAELFAVFGSPFWINFFSVSASQFVVCLIGLYIICRLKL</sequence>
<keyword evidence="1" id="KW-0472">Membrane</keyword>
<dbReference type="AlphaFoldDB" id="A0A6N7S6L3"/>
<dbReference type="PIRSF" id="PIRSF031501">
    <property type="entry name" value="QueT"/>
    <property type="match status" value="1"/>
</dbReference>
<feature type="transmembrane region" description="Helical" evidence="1">
    <location>
        <begin position="53"/>
        <end position="82"/>
    </location>
</feature>
<dbReference type="PANTHER" id="PTHR40044:SF1">
    <property type="entry name" value="INTEGRAL MEMBRANE PROTEIN"/>
    <property type="match status" value="1"/>
</dbReference>
<protein>
    <submittedName>
        <fullName evidence="2">QueT transporter family protein</fullName>
    </submittedName>
</protein>
<keyword evidence="5" id="KW-1185">Reference proteome</keyword>
<feature type="transmembrane region" description="Helical" evidence="1">
    <location>
        <begin position="120"/>
        <end position="143"/>
    </location>
</feature>
<dbReference type="EMBL" id="WKPI01000010">
    <property type="protein sequence ID" value="MSC32938.1"/>
    <property type="molecule type" value="Genomic_DNA"/>
</dbReference>
<name>A0A6N7S6L3_9FIRM</name>
<reference evidence="4 5" key="1">
    <citation type="journal article" date="2019" name="Nat. Med.">
        <title>A library of human gut bacterial isolates paired with longitudinal multiomics data enables mechanistic microbiome research.</title>
        <authorList>
            <person name="Poyet M."/>
            <person name="Groussin M."/>
            <person name="Gibbons S.M."/>
            <person name="Avila-Pacheco J."/>
            <person name="Jiang X."/>
            <person name="Kearney S.M."/>
            <person name="Perrotta A.R."/>
            <person name="Berdy B."/>
            <person name="Zhao S."/>
            <person name="Lieberman T.D."/>
            <person name="Swanson P.K."/>
            <person name="Smith M."/>
            <person name="Roesemann S."/>
            <person name="Alexander J.E."/>
            <person name="Rich S.A."/>
            <person name="Livny J."/>
            <person name="Vlamakis H."/>
            <person name="Clish C."/>
            <person name="Bullock K."/>
            <person name="Deik A."/>
            <person name="Scott J."/>
            <person name="Pierce K.A."/>
            <person name="Xavier R.J."/>
            <person name="Alm E.J."/>
        </authorList>
    </citation>
    <scope>NUCLEOTIDE SEQUENCE [LARGE SCALE GENOMIC DNA]</scope>
    <source>
        <strain evidence="2 4">BIOML-A4</strain>
        <strain evidence="3 5">BIOML-A5</strain>
    </source>
</reference>
<proteinExistence type="predicted"/>
<evidence type="ECO:0000313" key="5">
    <source>
        <dbReference type="Proteomes" id="UP000480929"/>
    </source>
</evidence>
<gene>
    <name evidence="3" type="ORF">GKD88_07375</name>
    <name evidence="2" type="ORF">GKE08_07970</name>
</gene>
<dbReference type="Pfam" id="PF06177">
    <property type="entry name" value="QueT"/>
    <property type="match status" value="1"/>
</dbReference>
<feature type="transmembrane region" description="Helical" evidence="1">
    <location>
        <begin position="12"/>
        <end position="33"/>
    </location>
</feature>
<dbReference type="Proteomes" id="UP000480929">
    <property type="component" value="Unassembled WGS sequence"/>
</dbReference>
<feature type="transmembrane region" description="Helical" evidence="1">
    <location>
        <begin position="94"/>
        <end position="114"/>
    </location>
</feature>
<organism evidence="2 4">
    <name type="scientific">Holdemania massiliensis</name>
    <dbReference type="NCBI Taxonomy" id="1468449"/>
    <lineage>
        <taxon>Bacteria</taxon>
        <taxon>Bacillati</taxon>
        <taxon>Bacillota</taxon>
        <taxon>Erysipelotrichia</taxon>
        <taxon>Erysipelotrichales</taxon>
        <taxon>Erysipelotrichaceae</taxon>
        <taxon>Holdemania</taxon>
    </lineage>
</organism>
<comment type="caution">
    <text evidence="2">The sequence shown here is derived from an EMBL/GenBank/DDBJ whole genome shotgun (WGS) entry which is preliminary data.</text>
</comment>
<dbReference type="InterPro" id="IPR010387">
    <property type="entry name" value="QueT"/>
</dbReference>
<keyword evidence="1" id="KW-0812">Transmembrane</keyword>
<dbReference type="Proteomes" id="UP000433575">
    <property type="component" value="Unassembled WGS sequence"/>
</dbReference>
<keyword evidence="1" id="KW-1133">Transmembrane helix</keyword>
<evidence type="ECO:0000313" key="4">
    <source>
        <dbReference type="Proteomes" id="UP000433575"/>
    </source>
</evidence>
<evidence type="ECO:0000313" key="2">
    <source>
        <dbReference type="EMBL" id="MSA89260.1"/>
    </source>
</evidence>
<evidence type="ECO:0000313" key="3">
    <source>
        <dbReference type="EMBL" id="MSC32938.1"/>
    </source>
</evidence>
<evidence type="ECO:0000256" key="1">
    <source>
        <dbReference type="SAM" id="Phobius"/>
    </source>
</evidence>
<accession>A0A6N7S6L3</accession>
<dbReference type="RefSeq" id="WP_154238584.1">
    <property type="nucleotide sequence ID" value="NZ_WKPI01000010.1"/>
</dbReference>
<dbReference type="EMBL" id="WKPJ01000009">
    <property type="protein sequence ID" value="MSA89260.1"/>
    <property type="molecule type" value="Genomic_DNA"/>
</dbReference>
<dbReference type="PANTHER" id="PTHR40044">
    <property type="entry name" value="INTEGRAL MEMBRANE PROTEIN-RELATED"/>
    <property type="match status" value="1"/>
</dbReference>
<dbReference type="OrthoDB" id="9786793at2"/>